<dbReference type="Proteomes" id="UP000229756">
    <property type="component" value="Unassembled WGS sequence"/>
</dbReference>
<sequence>MGKTDILDRLSDRSIKLLRDLNPDFSEIKNVKVGDVVSLIAEEGEEIAEVLRELKISTKSRKKIDISDWIINAYSEAYVADSKTVEIQHLLLALLLGMDVQKYYHAKRKINLKSHASKNGHLSKFVEDFTELAKKEKQPILTGRSKELIHLMVNLSTTGGKPTLLIGGSGSGKTTLMRELARKIVEKDVPNELIGSRILGIKLSSLVNSLPLENNTLQGGVLSSLFSSIAETDKDQYTKTILFFDDLNYGVNFFVGIESAYLTNDILFVGAARDDNSEKFWESPISKMWNVIFLDDQNDKEVKEILLDYAKQIRKKDKIDFSYDAISKVIEISKSDLTNSDVMPGSGIKMMDLLSTYKRHVASSSLDPSSESNIITALDVDTFFNGQVLDSKDRYSTSKILNDKLETLEDTLNKEIIGQENAISLLVSSLRVSSLKLHSEPRPVGAFLFLGPTGVGKTQLSKVLARQLFGYKEGTKKQPDSFLRIDMTEYSEKHTVSKLFGAPPGYIGYDDGASLCDFVSENPNSVVLFDEIDKAHPDVLNSLLHIMDEAEIRSNTGEMVSFEEVIILMTSNHGANLINSNDMGFASVKGSHWKSDLRSFLKKQLKPEFLNRFDEIIIFEPLDQKSLLKIADSMILPITKSLFSRNIFLKVPVSVKRYLVKKAGTEYGARELRRVINRNLIDPISKMLLRSKDISEIKVSCKDDALSFDS</sequence>
<reference evidence="7" key="1">
    <citation type="submission" date="2017-09" db="EMBL/GenBank/DDBJ databases">
        <title>Depth-based differentiation of microbial function through sediment-hosted aquifers and enrichment of novel symbionts in the deep terrestrial subsurface.</title>
        <authorList>
            <person name="Probst A.J."/>
            <person name="Ladd B."/>
            <person name="Jarett J.K."/>
            <person name="Geller-Mcgrath D.E."/>
            <person name="Sieber C.M.K."/>
            <person name="Emerson J.B."/>
            <person name="Anantharaman K."/>
            <person name="Thomas B.C."/>
            <person name="Malmstrom R."/>
            <person name="Stieglmeier M."/>
            <person name="Klingl A."/>
            <person name="Woyke T."/>
            <person name="Ryan C.M."/>
            <person name="Banfield J.F."/>
        </authorList>
    </citation>
    <scope>NUCLEOTIDE SEQUENCE [LARGE SCALE GENOMIC DNA]</scope>
</reference>
<dbReference type="GO" id="GO:0034605">
    <property type="term" value="P:cellular response to heat"/>
    <property type="evidence" value="ECO:0007669"/>
    <property type="project" value="TreeGrafter"/>
</dbReference>
<dbReference type="PANTHER" id="PTHR11638">
    <property type="entry name" value="ATP-DEPENDENT CLP PROTEASE"/>
    <property type="match status" value="1"/>
</dbReference>
<dbReference type="GO" id="GO:0005524">
    <property type="term" value="F:ATP binding"/>
    <property type="evidence" value="ECO:0007669"/>
    <property type="project" value="UniProtKB-KW"/>
</dbReference>
<evidence type="ECO:0008006" key="8">
    <source>
        <dbReference type="Google" id="ProtNLM"/>
    </source>
</evidence>
<dbReference type="GO" id="GO:0016887">
    <property type="term" value="F:ATP hydrolysis activity"/>
    <property type="evidence" value="ECO:0007669"/>
    <property type="project" value="InterPro"/>
</dbReference>
<dbReference type="Gene3D" id="1.10.8.60">
    <property type="match status" value="1"/>
</dbReference>
<comment type="caution">
    <text evidence="6">The sequence shown here is derived from an EMBL/GenBank/DDBJ whole genome shotgun (WGS) entry which is preliminary data.</text>
</comment>
<evidence type="ECO:0000256" key="3">
    <source>
        <dbReference type="ARBA" id="ARBA00023186"/>
    </source>
</evidence>
<dbReference type="SUPFAM" id="SSF52540">
    <property type="entry name" value="P-loop containing nucleoside triphosphate hydrolases"/>
    <property type="match status" value="2"/>
</dbReference>
<dbReference type="InterPro" id="IPR003959">
    <property type="entry name" value="ATPase_AAA_core"/>
</dbReference>
<dbReference type="InterPro" id="IPR001270">
    <property type="entry name" value="ClpA/B"/>
</dbReference>
<dbReference type="Gene3D" id="3.40.50.300">
    <property type="entry name" value="P-loop containing nucleotide triphosphate hydrolases"/>
    <property type="match status" value="2"/>
</dbReference>
<dbReference type="Pfam" id="PF10431">
    <property type="entry name" value="ClpB_D2-small"/>
    <property type="match status" value="1"/>
</dbReference>
<dbReference type="PRINTS" id="PR00300">
    <property type="entry name" value="CLPPROTEASEA"/>
</dbReference>
<evidence type="ECO:0000313" key="7">
    <source>
        <dbReference type="Proteomes" id="UP000229756"/>
    </source>
</evidence>
<dbReference type="AlphaFoldDB" id="A0A2M8EMS9"/>
<dbReference type="SMART" id="SM01086">
    <property type="entry name" value="ClpB_D2-small"/>
    <property type="match status" value="1"/>
</dbReference>
<dbReference type="PANTHER" id="PTHR11638:SF18">
    <property type="entry name" value="HEAT SHOCK PROTEIN 104"/>
    <property type="match status" value="1"/>
</dbReference>
<keyword evidence="1" id="KW-0547">Nucleotide-binding</keyword>
<evidence type="ECO:0000256" key="2">
    <source>
        <dbReference type="ARBA" id="ARBA00022840"/>
    </source>
</evidence>
<dbReference type="SMART" id="SM00382">
    <property type="entry name" value="AAA"/>
    <property type="match status" value="2"/>
</dbReference>
<dbReference type="InterPro" id="IPR028299">
    <property type="entry name" value="ClpA/B_CS2"/>
</dbReference>
<accession>A0A2M8EMS9</accession>
<dbReference type="EMBL" id="PFSJ01000003">
    <property type="protein sequence ID" value="PJC24046.1"/>
    <property type="molecule type" value="Genomic_DNA"/>
</dbReference>
<evidence type="ECO:0000259" key="5">
    <source>
        <dbReference type="SMART" id="SM01086"/>
    </source>
</evidence>
<dbReference type="GO" id="GO:0005737">
    <property type="term" value="C:cytoplasm"/>
    <property type="evidence" value="ECO:0007669"/>
    <property type="project" value="TreeGrafter"/>
</dbReference>
<evidence type="ECO:0000259" key="4">
    <source>
        <dbReference type="SMART" id="SM00382"/>
    </source>
</evidence>
<dbReference type="CDD" id="cd00009">
    <property type="entry name" value="AAA"/>
    <property type="match status" value="1"/>
</dbReference>
<dbReference type="PROSITE" id="PS00871">
    <property type="entry name" value="CLPAB_2"/>
    <property type="match status" value="1"/>
</dbReference>
<evidence type="ECO:0000313" key="6">
    <source>
        <dbReference type="EMBL" id="PJC24046.1"/>
    </source>
</evidence>
<proteinExistence type="predicted"/>
<keyword evidence="3" id="KW-0143">Chaperone</keyword>
<name>A0A2M8EMS9_UNCKA</name>
<evidence type="ECO:0000256" key="1">
    <source>
        <dbReference type="ARBA" id="ARBA00022741"/>
    </source>
</evidence>
<feature type="domain" description="Clp ATPase C-terminal" evidence="5">
    <location>
        <begin position="622"/>
        <end position="708"/>
    </location>
</feature>
<dbReference type="Pfam" id="PF07724">
    <property type="entry name" value="AAA_2"/>
    <property type="match status" value="1"/>
</dbReference>
<feature type="domain" description="AAA+ ATPase" evidence="4">
    <location>
        <begin position="159"/>
        <end position="389"/>
    </location>
</feature>
<dbReference type="CDD" id="cd19499">
    <property type="entry name" value="RecA-like_ClpB_Hsp104-like"/>
    <property type="match status" value="1"/>
</dbReference>
<dbReference type="InterPro" id="IPR027417">
    <property type="entry name" value="P-loop_NTPase"/>
</dbReference>
<dbReference type="InterPro" id="IPR050130">
    <property type="entry name" value="ClpA_ClpB"/>
</dbReference>
<protein>
    <recommendedName>
        <fullName evidence="8">AAA+ ATPase domain-containing protein</fullName>
    </recommendedName>
</protein>
<keyword evidence="2" id="KW-0067">ATP-binding</keyword>
<organism evidence="6 7">
    <name type="scientific">candidate division WWE3 bacterium CG_4_9_14_0_2_um_filter_35_11</name>
    <dbReference type="NCBI Taxonomy" id="1975077"/>
    <lineage>
        <taxon>Bacteria</taxon>
        <taxon>Katanobacteria</taxon>
    </lineage>
</organism>
<dbReference type="InterPro" id="IPR003593">
    <property type="entry name" value="AAA+_ATPase"/>
</dbReference>
<gene>
    <name evidence="6" type="ORF">CO058_00235</name>
</gene>
<dbReference type="InterPro" id="IPR019489">
    <property type="entry name" value="Clp_ATPase_C"/>
</dbReference>
<feature type="domain" description="AAA+ ATPase" evidence="4">
    <location>
        <begin position="443"/>
        <end position="623"/>
    </location>
</feature>